<keyword evidence="4" id="KW-1185">Reference proteome</keyword>
<comment type="caution">
    <text evidence="3">The sequence shown here is derived from an EMBL/GenBank/DDBJ whole genome shotgun (WGS) entry which is preliminary data.</text>
</comment>
<feature type="compositionally biased region" description="Polar residues" evidence="1">
    <location>
        <begin position="56"/>
        <end position="69"/>
    </location>
</feature>
<dbReference type="EMBL" id="CAJNOH010000081">
    <property type="protein sequence ID" value="CAF0849776.1"/>
    <property type="molecule type" value="Genomic_DNA"/>
</dbReference>
<gene>
    <name evidence="3" type="ORF">JXQ802_LOCUS53781</name>
    <name evidence="2" type="ORF">PYM288_LOCUS7003</name>
</gene>
<dbReference type="Proteomes" id="UP000663870">
    <property type="component" value="Unassembled WGS sequence"/>
</dbReference>
<proteinExistence type="predicted"/>
<feature type="region of interest" description="Disordered" evidence="1">
    <location>
        <begin position="29"/>
        <end position="69"/>
    </location>
</feature>
<dbReference type="EMBL" id="CAJNOL010009738">
    <property type="protein sequence ID" value="CAF1645257.1"/>
    <property type="molecule type" value="Genomic_DNA"/>
</dbReference>
<dbReference type="AlphaFoldDB" id="A0A816E4T8"/>
<dbReference type="Proteomes" id="UP000663854">
    <property type="component" value="Unassembled WGS sequence"/>
</dbReference>
<evidence type="ECO:0000313" key="3">
    <source>
        <dbReference type="EMBL" id="CAF1645257.1"/>
    </source>
</evidence>
<organism evidence="3 4">
    <name type="scientific">Rotaria sordida</name>
    <dbReference type="NCBI Taxonomy" id="392033"/>
    <lineage>
        <taxon>Eukaryota</taxon>
        <taxon>Metazoa</taxon>
        <taxon>Spiralia</taxon>
        <taxon>Gnathifera</taxon>
        <taxon>Rotifera</taxon>
        <taxon>Eurotatoria</taxon>
        <taxon>Bdelloidea</taxon>
        <taxon>Philodinida</taxon>
        <taxon>Philodinidae</taxon>
        <taxon>Rotaria</taxon>
    </lineage>
</organism>
<feature type="compositionally biased region" description="Polar residues" evidence="1">
    <location>
        <begin position="29"/>
        <end position="40"/>
    </location>
</feature>
<accession>A0A816E4T8</accession>
<evidence type="ECO:0000256" key="1">
    <source>
        <dbReference type="SAM" id="MobiDB-lite"/>
    </source>
</evidence>
<evidence type="ECO:0000313" key="2">
    <source>
        <dbReference type="EMBL" id="CAF0849776.1"/>
    </source>
</evidence>
<name>A0A816E4T8_9BILA</name>
<protein>
    <submittedName>
        <fullName evidence="3">Uncharacterized protein</fullName>
    </submittedName>
</protein>
<sequence length="69" mass="8222">MVNIFMHLNNRLENLLYMSDISCDREKSFSISKSSTINKRQNSKDDYEKSRRKRPNLNTSNDHSNNQRT</sequence>
<reference evidence="3" key="1">
    <citation type="submission" date="2021-02" db="EMBL/GenBank/DDBJ databases">
        <authorList>
            <person name="Nowell W R."/>
        </authorList>
    </citation>
    <scope>NUCLEOTIDE SEQUENCE</scope>
</reference>
<evidence type="ECO:0000313" key="4">
    <source>
        <dbReference type="Proteomes" id="UP000663870"/>
    </source>
</evidence>